<evidence type="ECO:0000256" key="3">
    <source>
        <dbReference type="ARBA" id="ARBA00022723"/>
    </source>
</evidence>
<gene>
    <name evidence="7" type="ORF">DSOL_1001</name>
</gene>
<dbReference type="SUPFAM" id="SSF53850">
    <property type="entry name" value="Periplasmic binding protein-like II"/>
    <property type="match status" value="1"/>
</dbReference>
<protein>
    <submittedName>
        <fullName evidence="7">Molybdenum ABC transporter, periplasmic molybdenum-binding protein ModA</fullName>
    </submittedName>
</protein>
<comment type="caution">
    <text evidence="7">The sequence shown here is derived from an EMBL/GenBank/DDBJ whole genome shotgun (WGS) entry which is preliminary data.</text>
</comment>
<dbReference type="Gene3D" id="3.40.190.10">
    <property type="entry name" value="Periplasmic binding protein-like II"/>
    <property type="match status" value="2"/>
</dbReference>
<feature type="signal peptide" evidence="6">
    <location>
        <begin position="1"/>
        <end position="22"/>
    </location>
</feature>
<dbReference type="GO" id="GO:0015689">
    <property type="term" value="P:molybdate ion transport"/>
    <property type="evidence" value="ECO:0007669"/>
    <property type="project" value="InterPro"/>
</dbReference>
<dbReference type="FunFam" id="3.40.190.10:FF:000035">
    <property type="entry name" value="Molybdate ABC transporter substrate-binding protein"/>
    <property type="match status" value="1"/>
</dbReference>
<evidence type="ECO:0000313" key="8">
    <source>
        <dbReference type="Proteomes" id="UP000186102"/>
    </source>
</evidence>
<dbReference type="NCBIfam" id="TIGR01256">
    <property type="entry name" value="modA"/>
    <property type="match status" value="1"/>
</dbReference>
<feature type="chain" id="PRO_5039432700" evidence="6">
    <location>
        <begin position="23"/>
        <end position="268"/>
    </location>
</feature>
<sequence length="268" mass="28593">MKKVSGLLVFSFLLILSLVGCSAGNTTQPSTNVTQAKPTEIMISAAASLQNSLTELQKDYTQKTPGVKLTYVFGASGTLQQQIEQGAPADLFISAGKAQMDALEQKNLIVKESKVNLLGNDLVLVTGKDNSTVTSLEDLTKSSVGKISIGTPESVPAGKYAQESLTNLKLWDIIKPKFVLAKDVTQVLNYVETGNVDAGIVYQSDAQGSTKVKVVTVMPASSYKPVAYPAAVIAATKNKQAAEDFLKYLQSSDAKQIFAKYGFKTLAK</sequence>
<dbReference type="InterPro" id="IPR050682">
    <property type="entry name" value="ModA/WtpA"/>
</dbReference>
<evidence type="ECO:0000256" key="5">
    <source>
        <dbReference type="PIRSR" id="PIRSR004846-1"/>
    </source>
</evidence>
<dbReference type="RefSeq" id="WP_075363757.1">
    <property type="nucleotide sequence ID" value="NZ_MLBF01000004.1"/>
</dbReference>
<keyword evidence="8" id="KW-1185">Reference proteome</keyword>
<dbReference type="InterPro" id="IPR005950">
    <property type="entry name" value="ModA"/>
</dbReference>
<dbReference type="PIRSF" id="PIRSF004846">
    <property type="entry name" value="ModA"/>
    <property type="match status" value="1"/>
</dbReference>
<dbReference type="GO" id="GO:0046872">
    <property type="term" value="F:metal ion binding"/>
    <property type="evidence" value="ECO:0007669"/>
    <property type="project" value="UniProtKB-KW"/>
</dbReference>
<dbReference type="AlphaFoldDB" id="A0A1Q8R0Z0"/>
<evidence type="ECO:0000256" key="4">
    <source>
        <dbReference type="ARBA" id="ARBA00022729"/>
    </source>
</evidence>
<feature type="binding site" evidence="5">
    <location>
        <position position="76"/>
    </location>
    <ligand>
        <name>molybdate</name>
        <dbReference type="ChEBI" id="CHEBI:36264"/>
    </ligand>
</feature>
<feature type="binding site" evidence="5">
    <location>
        <position position="48"/>
    </location>
    <ligand>
        <name>molybdate</name>
        <dbReference type="ChEBI" id="CHEBI:36264"/>
    </ligand>
</feature>
<dbReference type="Pfam" id="PF13531">
    <property type="entry name" value="SBP_bac_11"/>
    <property type="match status" value="1"/>
</dbReference>
<name>A0A1Q8R0Z0_9FIRM</name>
<comment type="similarity">
    <text evidence="1">Belongs to the bacterial solute-binding protein ModA family.</text>
</comment>
<reference evidence="7 8" key="1">
    <citation type="submission" date="2016-09" db="EMBL/GenBank/DDBJ databases">
        <title>Complete genome of Desulfosporosinus sp. OL.</title>
        <authorList>
            <person name="Mardanov A."/>
            <person name="Beletsky A."/>
            <person name="Panova A."/>
            <person name="Karnachuk O."/>
            <person name="Ravin N."/>
        </authorList>
    </citation>
    <scope>NUCLEOTIDE SEQUENCE [LARGE SCALE GENOMIC DNA]</scope>
    <source>
        <strain evidence="7 8">OL</strain>
    </source>
</reference>
<dbReference type="InterPro" id="IPR041879">
    <property type="entry name" value="YvgL-like_PBP2"/>
</dbReference>
<dbReference type="CDD" id="cd13537">
    <property type="entry name" value="PBP2_YvgL_like"/>
    <property type="match status" value="1"/>
</dbReference>
<dbReference type="PROSITE" id="PS51257">
    <property type="entry name" value="PROKAR_LIPOPROTEIN"/>
    <property type="match status" value="1"/>
</dbReference>
<feature type="binding site" evidence="5">
    <location>
        <position position="202"/>
    </location>
    <ligand>
        <name>molybdate</name>
        <dbReference type="ChEBI" id="CHEBI:36264"/>
    </ligand>
</feature>
<dbReference type="GO" id="GO:0030973">
    <property type="term" value="F:molybdate ion binding"/>
    <property type="evidence" value="ECO:0007669"/>
    <property type="project" value="UniProtKB-ARBA"/>
</dbReference>
<dbReference type="PANTHER" id="PTHR30632:SF0">
    <property type="entry name" value="SULFATE-BINDING PROTEIN"/>
    <property type="match status" value="1"/>
</dbReference>
<dbReference type="GO" id="GO:1901359">
    <property type="term" value="F:tungstate binding"/>
    <property type="evidence" value="ECO:0007669"/>
    <property type="project" value="UniProtKB-ARBA"/>
</dbReference>
<evidence type="ECO:0000256" key="1">
    <source>
        <dbReference type="ARBA" id="ARBA00009175"/>
    </source>
</evidence>
<keyword evidence="3 5" id="KW-0479">Metal-binding</keyword>
<evidence type="ECO:0000256" key="6">
    <source>
        <dbReference type="SAM" id="SignalP"/>
    </source>
</evidence>
<dbReference type="Proteomes" id="UP000186102">
    <property type="component" value="Unassembled WGS sequence"/>
</dbReference>
<feature type="binding site" evidence="5">
    <location>
        <position position="184"/>
    </location>
    <ligand>
        <name>molybdate</name>
        <dbReference type="ChEBI" id="CHEBI:36264"/>
    </ligand>
</feature>
<dbReference type="PANTHER" id="PTHR30632">
    <property type="entry name" value="MOLYBDATE-BINDING PERIPLASMIC PROTEIN"/>
    <property type="match status" value="1"/>
</dbReference>
<organism evidence="7 8">
    <name type="scientific">Desulfosporosinus metallidurans</name>
    <dbReference type="NCBI Taxonomy" id="1888891"/>
    <lineage>
        <taxon>Bacteria</taxon>
        <taxon>Bacillati</taxon>
        <taxon>Bacillota</taxon>
        <taxon>Clostridia</taxon>
        <taxon>Eubacteriales</taxon>
        <taxon>Desulfitobacteriaceae</taxon>
        <taxon>Desulfosporosinus</taxon>
    </lineage>
</organism>
<dbReference type="STRING" id="1888891.DSOL_1001"/>
<feature type="binding site" evidence="5">
    <location>
        <position position="157"/>
    </location>
    <ligand>
        <name>molybdate</name>
        <dbReference type="ChEBI" id="CHEBI:36264"/>
    </ligand>
</feature>
<accession>A0A1Q8R0Z0</accession>
<dbReference type="OrthoDB" id="9785015at2"/>
<dbReference type="EMBL" id="MLBF01000004">
    <property type="protein sequence ID" value="OLN33274.1"/>
    <property type="molecule type" value="Genomic_DNA"/>
</dbReference>
<keyword evidence="4 6" id="KW-0732">Signal</keyword>
<evidence type="ECO:0000256" key="2">
    <source>
        <dbReference type="ARBA" id="ARBA00022505"/>
    </source>
</evidence>
<keyword evidence="2 5" id="KW-0500">Molybdenum</keyword>
<proteinExistence type="inferred from homology"/>
<evidence type="ECO:0000313" key="7">
    <source>
        <dbReference type="EMBL" id="OLN33274.1"/>
    </source>
</evidence>